<gene>
    <name evidence="1" type="ORF">LTR84_010070</name>
</gene>
<accession>A0AAV9NKG9</accession>
<sequence length="278" mass="32181">MRLLSRPSNISRPFDRLAIESVLYQVFLVVTGAWSDPFELDYHFDTEFWLQAERLLAKSNLYPHRSISFNSPVIGVPLALFRIIISLKQLYQNPWDHDEEAIHQLRSEVEEWEGVVLSEGETDHHLEDEDVRVSPGIYRDAAYLYVLVSSLLMDQISIGDWTPGVPQVAPRDSWQLKKAIQILRGRQDDPDWSKCFIGNWPIYSLGFFLDDPEGIELVRKDMQQRWDVVRFSQIMRFRKDLEATWAARGTVTSASIWAESLTLIQAKDQATDWIDALG</sequence>
<dbReference type="GeneID" id="89978228"/>
<organism evidence="1 2">
    <name type="scientific">Exophiala bonariae</name>
    <dbReference type="NCBI Taxonomy" id="1690606"/>
    <lineage>
        <taxon>Eukaryota</taxon>
        <taxon>Fungi</taxon>
        <taxon>Dikarya</taxon>
        <taxon>Ascomycota</taxon>
        <taxon>Pezizomycotina</taxon>
        <taxon>Eurotiomycetes</taxon>
        <taxon>Chaetothyriomycetidae</taxon>
        <taxon>Chaetothyriales</taxon>
        <taxon>Herpotrichiellaceae</taxon>
        <taxon>Exophiala</taxon>
    </lineage>
</organism>
<dbReference type="EMBL" id="JAVRRD010000004">
    <property type="protein sequence ID" value="KAK5060186.1"/>
    <property type="molecule type" value="Genomic_DNA"/>
</dbReference>
<dbReference type="AlphaFoldDB" id="A0AAV9NKG9"/>
<evidence type="ECO:0000313" key="2">
    <source>
        <dbReference type="Proteomes" id="UP001358417"/>
    </source>
</evidence>
<protein>
    <recommendedName>
        <fullName evidence="3">Transcription factor domain-containing protein</fullName>
    </recommendedName>
</protein>
<evidence type="ECO:0008006" key="3">
    <source>
        <dbReference type="Google" id="ProtNLM"/>
    </source>
</evidence>
<dbReference type="Proteomes" id="UP001358417">
    <property type="component" value="Unassembled WGS sequence"/>
</dbReference>
<keyword evidence="2" id="KW-1185">Reference proteome</keyword>
<proteinExistence type="predicted"/>
<name>A0AAV9NKG9_9EURO</name>
<reference evidence="1 2" key="1">
    <citation type="submission" date="2023-08" db="EMBL/GenBank/DDBJ databases">
        <title>Black Yeasts Isolated from many extreme environments.</title>
        <authorList>
            <person name="Coleine C."/>
            <person name="Stajich J.E."/>
            <person name="Selbmann L."/>
        </authorList>
    </citation>
    <scope>NUCLEOTIDE SEQUENCE [LARGE SCALE GENOMIC DNA]</scope>
    <source>
        <strain evidence="1 2">CCFEE 5792</strain>
    </source>
</reference>
<evidence type="ECO:0000313" key="1">
    <source>
        <dbReference type="EMBL" id="KAK5060186.1"/>
    </source>
</evidence>
<comment type="caution">
    <text evidence="1">The sequence shown here is derived from an EMBL/GenBank/DDBJ whole genome shotgun (WGS) entry which is preliminary data.</text>
</comment>
<dbReference type="RefSeq" id="XP_064710007.1">
    <property type="nucleotide sequence ID" value="XM_064853608.1"/>
</dbReference>